<reference evidence="1" key="1">
    <citation type="submission" date="2016-01" db="EMBL/GenBank/DDBJ databases">
        <title>Complete genome of Planococcus rifietoensis type strain M8.</title>
        <authorList>
            <person name="See-Too W.S."/>
        </authorList>
    </citation>
    <scope>NUCLEOTIDE SEQUENCE [LARGE SCALE GENOMIC DNA]</scope>
    <source>
        <strain evidence="1">M8</strain>
    </source>
</reference>
<dbReference type="Pfam" id="PF21845">
    <property type="entry name" value="DUF6904"/>
    <property type="match status" value="1"/>
</dbReference>
<accession>A0A0U2XIN1</accession>
<dbReference type="STRING" id="200991.AUC31_12785"/>
<dbReference type="AlphaFoldDB" id="A0A0U2XIN1"/>
<dbReference type="InterPro" id="IPR054199">
    <property type="entry name" value="DUF6904"/>
</dbReference>
<proteinExistence type="predicted"/>
<protein>
    <submittedName>
        <fullName evidence="1">Uncharacterized protein</fullName>
    </submittedName>
</protein>
<dbReference type="Proteomes" id="UP000067683">
    <property type="component" value="Chromosome"/>
</dbReference>
<evidence type="ECO:0000313" key="2">
    <source>
        <dbReference type="Proteomes" id="UP000067683"/>
    </source>
</evidence>
<evidence type="ECO:0000313" key="1">
    <source>
        <dbReference type="EMBL" id="ALS76016.1"/>
    </source>
</evidence>
<name>A0A0U2XIN1_9BACL</name>
<dbReference type="OrthoDB" id="1999450at2"/>
<sequence>MLSMKTTPNHTGVKISGDYFDLDELNQAIYKVIGKEGEYHGYEGSRLRILGVSYEIRHAAQGDRNVEFVFNGLHENTKKQHGFIAPDKNIYFSAEVLWPELLYAAYALRDFVRLYGDKRGDLLADTYTPVIAKFQALVLECLQGHVPGEEYAAILEAFRKSPSVNEYAVQYVDLLNLKYIGMNRQQREKSLSAIAMKLTLQDSEYQAFRKQVIDAAAPGKQPIHEIGIQAKYPEQVEW</sequence>
<dbReference type="KEGG" id="prt:AUC31_12785"/>
<organism evidence="1 2">
    <name type="scientific">Planococcus rifietoensis</name>
    <dbReference type="NCBI Taxonomy" id="200991"/>
    <lineage>
        <taxon>Bacteria</taxon>
        <taxon>Bacillati</taxon>
        <taxon>Bacillota</taxon>
        <taxon>Bacilli</taxon>
        <taxon>Bacillales</taxon>
        <taxon>Caryophanaceae</taxon>
        <taxon>Planococcus</taxon>
    </lineage>
</organism>
<gene>
    <name evidence="1" type="ORF">AUC31_12785</name>
</gene>
<dbReference type="EMBL" id="CP013659">
    <property type="protein sequence ID" value="ALS76016.1"/>
    <property type="molecule type" value="Genomic_DNA"/>
</dbReference>
<dbReference type="RefSeq" id="WP_058382719.1">
    <property type="nucleotide sequence ID" value="NZ_CP013659.2"/>
</dbReference>
<keyword evidence="2" id="KW-1185">Reference proteome</keyword>